<keyword evidence="2" id="KW-0547">Nucleotide-binding</keyword>
<sequence length="82" mass="9064">MADTAQAILSFARDHVLPYIIEAANMIKGVPKDVEDMKNKLENIQAMIYDADRAVDLADRGTLPDDIKEKAYPVSQGTSSRL</sequence>
<keyword evidence="1" id="KW-0677">Repeat</keyword>
<evidence type="ECO:0000259" key="4">
    <source>
        <dbReference type="Pfam" id="PF18052"/>
    </source>
</evidence>
<dbReference type="InterPro" id="IPR041118">
    <property type="entry name" value="Rx_N"/>
</dbReference>
<accession>A0AAN9KHQ7</accession>
<dbReference type="Gene3D" id="1.20.5.4130">
    <property type="match status" value="1"/>
</dbReference>
<name>A0AAN9KHQ7_CLITE</name>
<dbReference type="GO" id="GO:0006952">
    <property type="term" value="P:defense response"/>
    <property type="evidence" value="ECO:0007669"/>
    <property type="project" value="UniProtKB-KW"/>
</dbReference>
<organism evidence="5 6">
    <name type="scientific">Clitoria ternatea</name>
    <name type="common">Butterfly pea</name>
    <dbReference type="NCBI Taxonomy" id="43366"/>
    <lineage>
        <taxon>Eukaryota</taxon>
        <taxon>Viridiplantae</taxon>
        <taxon>Streptophyta</taxon>
        <taxon>Embryophyta</taxon>
        <taxon>Tracheophyta</taxon>
        <taxon>Spermatophyta</taxon>
        <taxon>Magnoliopsida</taxon>
        <taxon>eudicotyledons</taxon>
        <taxon>Gunneridae</taxon>
        <taxon>Pentapetalae</taxon>
        <taxon>rosids</taxon>
        <taxon>fabids</taxon>
        <taxon>Fabales</taxon>
        <taxon>Fabaceae</taxon>
        <taxon>Papilionoideae</taxon>
        <taxon>50 kb inversion clade</taxon>
        <taxon>NPAAA clade</taxon>
        <taxon>indigoferoid/millettioid clade</taxon>
        <taxon>Phaseoleae</taxon>
        <taxon>Clitoria</taxon>
    </lineage>
</organism>
<keyword evidence="6" id="KW-1185">Reference proteome</keyword>
<evidence type="ECO:0000256" key="3">
    <source>
        <dbReference type="ARBA" id="ARBA00022821"/>
    </source>
</evidence>
<proteinExistence type="predicted"/>
<evidence type="ECO:0000313" key="6">
    <source>
        <dbReference type="Proteomes" id="UP001359559"/>
    </source>
</evidence>
<dbReference type="Pfam" id="PF18052">
    <property type="entry name" value="Rx_N"/>
    <property type="match status" value="1"/>
</dbReference>
<protein>
    <recommendedName>
        <fullName evidence="4">Disease resistance N-terminal domain-containing protein</fullName>
    </recommendedName>
</protein>
<feature type="domain" description="Disease resistance N-terminal" evidence="4">
    <location>
        <begin position="9"/>
        <end position="54"/>
    </location>
</feature>
<dbReference type="EMBL" id="JAYKXN010000001">
    <property type="protein sequence ID" value="KAK7316508.1"/>
    <property type="molecule type" value="Genomic_DNA"/>
</dbReference>
<evidence type="ECO:0000313" key="5">
    <source>
        <dbReference type="EMBL" id="KAK7316508.1"/>
    </source>
</evidence>
<gene>
    <name evidence="5" type="ORF">RJT34_00020</name>
</gene>
<dbReference type="GO" id="GO:0000166">
    <property type="term" value="F:nucleotide binding"/>
    <property type="evidence" value="ECO:0007669"/>
    <property type="project" value="UniProtKB-KW"/>
</dbReference>
<evidence type="ECO:0000256" key="2">
    <source>
        <dbReference type="ARBA" id="ARBA00022741"/>
    </source>
</evidence>
<evidence type="ECO:0000256" key="1">
    <source>
        <dbReference type="ARBA" id="ARBA00022737"/>
    </source>
</evidence>
<dbReference type="Proteomes" id="UP001359559">
    <property type="component" value="Unassembled WGS sequence"/>
</dbReference>
<comment type="caution">
    <text evidence="5">The sequence shown here is derived from an EMBL/GenBank/DDBJ whole genome shotgun (WGS) entry which is preliminary data.</text>
</comment>
<reference evidence="5 6" key="1">
    <citation type="submission" date="2024-01" db="EMBL/GenBank/DDBJ databases">
        <title>The genomes of 5 underutilized Papilionoideae crops provide insights into root nodulation and disease resistance.</title>
        <authorList>
            <person name="Yuan L."/>
        </authorList>
    </citation>
    <scope>NUCLEOTIDE SEQUENCE [LARGE SCALE GENOMIC DNA]</scope>
    <source>
        <strain evidence="5">LY-2023</strain>
        <tissue evidence="5">Leaf</tissue>
    </source>
</reference>
<keyword evidence="3" id="KW-0611">Plant defense</keyword>
<dbReference type="AlphaFoldDB" id="A0AAN9KHQ7"/>